<dbReference type="EMBL" id="RSEC01000059">
    <property type="protein sequence ID" value="RSD11717.1"/>
    <property type="molecule type" value="Genomic_DNA"/>
</dbReference>
<protein>
    <submittedName>
        <fullName evidence="3">SDR family oxidoreductase</fullName>
    </submittedName>
</protein>
<dbReference type="InterPro" id="IPR036291">
    <property type="entry name" value="NAD(P)-bd_dom_sf"/>
</dbReference>
<dbReference type="PANTHER" id="PTHR42760">
    <property type="entry name" value="SHORT-CHAIN DEHYDROGENASES/REDUCTASES FAMILY MEMBER"/>
    <property type="match status" value="1"/>
</dbReference>
<evidence type="ECO:0000256" key="2">
    <source>
        <dbReference type="ARBA" id="ARBA00023002"/>
    </source>
</evidence>
<dbReference type="SUPFAM" id="SSF51735">
    <property type="entry name" value="NAD(P)-binding Rossmann-fold domains"/>
    <property type="match status" value="1"/>
</dbReference>
<dbReference type="CDD" id="cd05233">
    <property type="entry name" value="SDR_c"/>
    <property type="match status" value="1"/>
</dbReference>
<accession>A0A3R9F1U5</accession>
<dbReference type="Pfam" id="PF13561">
    <property type="entry name" value="adh_short_C2"/>
    <property type="match status" value="1"/>
</dbReference>
<dbReference type="PROSITE" id="PS00061">
    <property type="entry name" value="ADH_SHORT"/>
    <property type="match status" value="1"/>
</dbReference>
<dbReference type="PRINTS" id="PR00080">
    <property type="entry name" value="SDRFAMILY"/>
</dbReference>
<dbReference type="FunFam" id="3.40.50.720:FF:000084">
    <property type="entry name" value="Short-chain dehydrogenase reductase"/>
    <property type="match status" value="1"/>
</dbReference>
<name>A0A3R9F1U5_9PSEU</name>
<dbReference type="PRINTS" id="PR00081">
    <property type="entry name" value="GDHRDH"/>
</dbReference>
<dbReference type="GO" id="GO:0006633">
    <property type="term" value="P:fatty acid biosynthetic process"/>
    <property type="evidence" value="ECO:0007669"/>
    <property type="project" value="TreeGrafter"/>
</dbReference>
<dbReference type="PANTHER" id="PTHR42760:SF133">
    <property type="entry name" value="3-OXOACYL-[ACYL-CARRIER-PROTEIN] REDUCTASE"/>
    <property type="match status" value="1"/>
</dbReference>
<dbReference type="Gene3D" id="3.40.50.720">
    <property type="entry name" value="NAD(P)-binding Rossmann-like Domain"/>
    <property type="match status" value="1"/>
</dbReference>
<evidence type="ECO:0000256" key="1">
    <source>
        <dbReference type="ARBA" id="ARBA00006484"/>
    </source>
</evidence>
<organism evidence="3 4">
    <name type="scientific">Amycolatopsis eburnea</name>
    <dbReference type="NCBI Taxonomy" id="2267691"/>
    <lineage>
        <taxon>Bacteria</taxon>
        <taxon>Bacillati</taxon>
        <taxon>Actinomycetota</taxon>
        <taxon>Actinomycetes</taxon>
        <taxon>Pseudonocardiales</taxon>
        <taxon>Pseudonocardiaceae</taxon>
        <taxon>Amycolatopsis</taxon>
    </lineage>
</organism>
<dbReference type="InterPro" id="IPR002347">
    <property type="entry name" value="SDR_fam"/>
</dbReference>
<keyword evidence="2" id="KW-0560">Oxidoreductase</keyword>
<evidence type="ECO:0000313" key="3">
    <source>
        <dbReference type="EMBL" id="RSD11717.1"/>
    </source>
</evidence>
<dbReference type="InterPro" id="IPR020904">
    <property type="entry name" value="Sc_DH/Rdtase_CS"/>
</dbReference>
<evidence type="ECO:0000313" key="4">
    <source>
        <dbReference type="Proteomes" id="UP000267081"/>
    </source>
</evidence>
<dbReference type="Proteomes" id="UP000267081">
    <property type="component" value="Unassembled WGS sequence"/>
</dbReference>
<dbReference type="RefSeq" id="WP_125313942.1">
    <property type="nucleotide sequence ID" value="NZ_RSEC01000059.1"/>
</dbReference>
<dbReference type="AlphaFoldDB" id="A0A3R9F1U5"/>
<proteinExistence type="inferred from homology"/>
<sequence>MAAPEDGPVVVTGAAGGIGLEYARAFAAQGRPVALCDRDDRVLDVAADGMLGVVADVSDEDSVDAAFTRIEREFGAPTVLVNNAALFVDLPFTGWRDIDVATWDRVMAVNLRGPFLCARRALPGMTSAGAGRIVNISSTTAHVGGHQRLHYAASKAGVIGFTRALAREVGVAGVTVNAVAPGSTQSEGVLERYPRDVLDNAVAVRAIPRAAVPADLVGAVLFLASDAASFITGQTIIVDGGHVFR</sequence>
<gene>
    <name evidence="3" type="ORF">EIY87_33655</name>
</gene>
<dbReference type="GO" id="GO:0016616">
    <property type="term" value="F:oxidoreductase activity, acting on the CH-OH group of donors, NAD or NADP as acceptor"/>
    <property type="evidence" value="ECO:0007669"/>
    <property type="project" value="TreeGrafter"/>
</dbReference>
<reference evidence="3 4" key="1">
    <citation type="submission" date="2018-12" db="EMBL/GenBank/DDBJ databases">
        <title>Amycolatopsis eburnea sp. nov. actinomycete associate with arbuscular mycorrhiza fungal spore.</title>
        <authorList>
            <person name="Lumyong S."/>
            <person name="Chaiya L."/>
        </authorList>
    </citation>
    <scope>NUCLEOTIDE SEQUENCE [LARGE SCALE GENOMIC DNA]</scope>
    <source>
        <strain evidence="3 4">GLM-1</strain>
    </source>
</reference>
<comment type="similarity">
    <text evidence="1">Belongs to the short-chain dehydrogenases/reductases (SDR) family.</text>
</comment>
<comment type="caution">
    <text evidence="3">The sequence shown here is derived from an EMBL/GenBank/DDBJ whole genome shotgun (WGS) entry which is preliminary data.</text>
</comment>
<dbReference type="GO" id="GO:0048038">
    <property type="term" value="F:quinone binding"/>
    <property type="evidence" value="ECO:0007669"/>
    <property type="project" value="TreeGrafter"/>
</dbReference>
<keyword evidence="4" id="KW-1185">Reference proteome</keyword>
<dbReference type="OrthoDB" id="517007at2"/>